<evidence type="ECO:0000313" key="2">
    <source>
        <dbReference type="Proteomes" id="UP000241964"/>
    </source>
</evidence>
<organism evidence="1 2">
    <name type="scientific">Dyadobacter jiangsuensis</name>
    <dbReference type="NCBI Taxonomy" id="1591085"/>
    <lineage>
        <taxon>Bacteria</taxon>
        <taxon>Pseudomonadati</taxon>
        <taxon>Bacteroidota</taxon>
        <taxon>Cytophagia</taxon>
        <taxon>Cytophagales</taxon>
        <taxon>Spirosomataceae</taxon>
        <taxon>Dyadobacter</taxon>
    </lineage>
</organism>
<keyword evidence="2" id="KW-1185">Reference proteome</keyword>
<evidence type="ECO:0000313" key="1">
    <source>
        <dbReference type="EMBL" id="PSL21517.1"/>
    </source>
</evidence>
<comment type="caution">
    <text evidence="1">The sequence shown here is derived from an EMBL/GenBank/DDBJ whole genome shotgun (WGS) entry which is preliminary data.</text>
</comment>
<accession>A0A2P8FII4</accession>
<dbReference type="AlphaFoldDB" id="A0A2P8FII4"/>
<gene>
    <name evidence="1" type="ORF">CLV60_12111</name>
</gene>
<dbReference type="EMBL" id="PYAS01000021">
    <property type="protein sequence ID" value="PSL21517.1"/>
    <property type="molecule type" value="Genomic_DNA"/>
</dbReference>
<dbReference type="Proteomes" id="UP000241964">
    <property type="component" value="Unassembled WGS sequence"/>
</dbReference>
<sequence length="46" mass="5578">MRHLPLKTNDRCLLVHYAIRKPTISEAYMDTRWCKFHNRQDSTCKV</sequence>
<proteinExistence type="predicted"/>
<name>A0A2P8FII4_9BACT</name>
<reference evidence="1 2" key="1">
    <citation type="submission" date="2018-03" db="EMBL/GenBank/DDBJ databases">
        <title>Genomic Encyclopedia of Archaeal and Bacterial Type Strains, Phase II (KMG-II): from individual species to whole genera.</title>
        <authorList>
            <person name="Goeker M."/>
        </authorList>
    </citation>
    <scope>NUCLEOTIDE SEQUENCE [LARGE SCALE GENOMIC DNA]</scope>
    <source>
        <strain evidence="1 2">DSM 29057</strain>
    </source>
</reference>
<protein>
    <submittedName>
        <fullName evidence="1">Uncharacterized protein</fullName>
    </submittedName>
</protein>